<dbReference type="AlphaFoldDB" id="A0A388KHF8"/>
<dbReference type="EMBL" id="BFEA01000115">
    <property type="protein sequence ID" value="GBG69482.1"/>
    <property type="molecule type" value="Genomic_DNA"/>
</dbReference>
<dbReference type="InterPro" id="IPR012334">
    <property type="entry name" value="Pectin_lyas_fold"/>
</dbReference>
<keyword evidence="5 8" id="KW-0732">Signal</keyword>
<accession>A0A388KHF8</accession>
<dbReference type="SUPFAM" id="SSF51126">
    <property type="entry name" value="Pectin lyase-like"/>
    <property type="match status" value="1"/>
</dbReference>
<dbReference type="GO" id="GO:0005576">
    <property type="term" value="C:extracellular region"/>
    <property type="evidence" value="ECO:0007669"/>
    <property type="project" value="UniProtKB-SubCell"/>
</dbReference>
<sequence>MATAAGPTSGVLALAVTVVVLALSVLPEASGYGFIEFLADYKNPQVSRIELKGDVYLSSNLPELSRNVTIIGVGKTRPVIDGQNKYSGIVTHSVLSVRNVEFRNLVTTRFSGGAAILSFGDNKFESCVFYNNRAFGSGDSGNGGAIYFYSNTWRISNCQFIANRASQTGGALYALGESNGKLTGSTFTNNYAKSRGGAVALIGSTATIDKCAFQGNQADGDVGGAVSCSRGGCYISRNSFRNNVVNGTGGAVRFFADDEGGNGVLCKGNTFSGNKAADSSTSNLHIVVTDTLKSWSFCAKAPAGTKVDAASSAIEYGNCRRCPK</sequence>
<dbReference type="InterPro" id="IPR003368">
    <property type="entry name" value="POMP_repeat"/>
</dbReference>
<protein>
    <recommendedName>
        <fullName evidence="11">Right handed beta helix domain-containing protein</fullName>
    </recommendedName>
</protein>
<feature type="chain" id="PRO_5017416318" description="Right handed beta helix domain-containing protein" evidence="8">
    <location>
        <begin position="32"/>
        <end position="324"/>
    </location>
</feature>
<evidence type="ECO:0000313" key="10">
    <source>
        <dbReference type="Proteomes" id="UP000265515"/>
    </source>
</evidence>
<evidence type="ECO:0000256" key="3">
    <source>
        <dbReference type="ARBA" id="ARBA00004613"/>
    </source>
</evidence>
<comment type="subcellular location">
    <subcellularLocation>
        <location evidence="1">Cell envelope</location>
    </subcellularLocation>
    <subcellularLocation>
        <location evidence="2">Cell outer membrane</location>
    </subcellularLocation>
    <subcellularLocation>
        <location evidence="3">Secreted</location>
    </subcellularLocation>
</comment>
<gene>
    <name evidence="9" type="ORF">CBR_g4176</name>
</gene>
<evidence type="ECO:0000256" key="4">
    <source>
        <dbReference type="ARBA" id="ARBA00022525"/>
    </source>
</evidence>
<name>A0A388KHF8_CHABU</name>
<dbReference type="PANTHER" id="PTHR11319:SF35">
    <property type="entry name" value="OUTER MEMBRANE PROTEIN PMPC-RELATED"/>
    <property type="match status" value="1"/>
</dbReference>
<evidence type="ECO:0000256" key="5">
    <source>
        <dbReference type="ARBA" id="ARBA00022729"/>
    </source>
</evidence>
<keyword evidence="10" id="KW-1185">Reference proteome</keyword>
<dbReference type="Gramene" id="GBG69482">
    <property type="protein sequence ID" value="GBG69482"/>
    <property type="gene ID" value="CBR_g4176"/>
</dbReference>
<dbReference type="Pfam" id="PF02415">
    <property type="entry name" value="Chlam_PMP"/>
    <property type="match status" value="2"/>
</dbReference>
<evidence type="ECO:0000313" key="9">
    <source>
        <dbReference type="EMBL" id="GBG69482.1"/>
    </source>
</evidence>
<feature type="signal peptide" evidence="8">
    <location>
        <begin position="1"/>
        <end position="31"/>
    </location>
</feature>
<reference evidence="9 10" key="1">
    <citation type="journal article" date="2018" name="Cell">
        <title>The Chara Genome: Secondary Complexity and Implications for Plant Terrestrialization.</title>
        <authorList>
            <person name="Nishiyama T."/>
            <person name="Sakayama H."/>
            <person name="Vries J.D."/>
            <person name="Buschmann H."/>
            <person name="Saint-Marcoux D."/>
            <person name="Ullrich K.K."/>
            <person name="Haas F.B."/>
            <person name="Vanderstraeten L."/>
            <person name="Becker D."/>
            <person name="Lang D."/>
            <person name="Vosolsobe S."/>
            <person name="Rombauts S."/>
            <person name="Wilhelmsson P.K.I."/>
            <person name="Janitza P."/>
            <person name="Kern R."/>
            <person name="Heyl A."/>
            <person name="Rumpler F."/>
            <person name="Villalobos L.I.A.C."/>
            <person name="Clay J.M."/>
            <person name="Skokan R."/>
            <person name="Toyoda A."/>
            <person name="Suzuki Y."/>
            <person name="Kagoshima H."/>
            <person name="Schijlen E."/>
            <person name="Tajeshwar N."/>
            <person name="Catarino B."/>
            <person name="Hetherington A.J."/>
            <person name="Saltykova A."/>
            <person name="Bonnot C."/>
            <person name="Breuninger H."/>
            <person name="Symeonidi A."/>
            <person name="Radhakrishnan G.V."/>
            <person name="Van Nieuwerburgh F."/>
            <person name="Deforce D."/>
            <person name="Chang C."/>
            <person name="Karol K.G."/>
            <person name="Hedrich R."/>
            <person name="Ulvskov P."/>
            <person name="Glockner G."/>
            <person name="Delwiche C.F."/>
            <person name="Petrasek J."/>
            <person name="Van de Peer Y."/>
            <person name="Friml J."/>
            <person name="Beilby M."/>
            <person name="Dolan L."/>
            <person name="Kohara Y."/>
            <person name="Sugano S."/>
            <person name="Fujiyama A."/>
            <person name="Delaux P.-M."/>
            <person name="Quint M."/>
            <person name="TheiBen G."/>
            <person name="Hagemann M."/>
            <person name="Harholt J."/>
            <person name="Dunand C."/>
            <person name="Zachgo S."/>
            <person name="Langdale J."/>
            <person name="Maumus F."/>
            <person name="Straeten D.V.D."/>
            <person name="Gould S.B."/>
            <person name="Rensing S.A."/>
        </authorList>
    </citation>
    <scope>NUCLEOTIDE SEQUENCE [LARGE SCALE GENOMIC DNA]</scope>
    <source>
        <strain evidence="9 10">S276</strain>
    </source>
</reference>
<keyword evidence="4" id="KW-0964">Secreted</keyword>
<evidence type="ECO:0000256" key="1">
    <source>
        <dbReference type="ARBA" id="ARBA00004196"/>
    </source>
</evidence>
<dbReference type="Proteomes" id="UP000265515">
    <property type="component" value="Unassembled WGS sequence"/>
</dbReference>
<organism evidence="9 10">
    <name type="scientific">Chara braunii</name>
    <name type="common">Braun's stonewort</name>
    <dbReference type="NCBI Taxonomy" id="69332"/>
    <lineage>
        <taxon>Eukaryota</taxon>
        <taxon>Viridiplantae</taxon>
        <taxon>Streptophyta</taxon>
        <taxon>Charophyceae</taxon>
        <taxon>Charales</taxon>
        <taxon>Characeae</taxon>
        <taxon>Chara</taxon>
    </lineage>
</organism>
<evidence type="ECO:0000256" key="6">
    <source>
        <dbReference type="ARBA" id="ARBA00023136"/>
    </source>
</evidence>
<evidence type="ECO:0000256" key="2">
    <source>
        <dbReference type="ARBA" id="ARBA00004442"/>
    </source>
</evidence>
<evidence type="ECO:0008006" key="11">
    <source>
        <dbReference type="Google" id="ProtNLM"/>
    </source>
</evidence>
<proteinExistence type="predicted"/>
<evidence type="ECO:0000256" key="7">
    <source>
        <dbReference type="ARBA" id="ARBA00023237"/>
    </source>
</evidence>
<comment type="caution">
    <text evidence="9">The sequence shown here is derived from an EMBL/GenBank/DDBJ whole genome shotgun (WGS) entry which is preliminary data.</text>
</comment>
<dbReference type="InterPro" id="IPR011050">
    <property type="entry name" value="Pectin_lyase_fold/virulence"/>
</dbReference>
<dbReference type="PANTHER" id="PTHR11319">
    <property type="entry name" value="G PROTEIN-COUPLED RECEPTOR-RELATED"/>
    <property type="match status" value="1"/>
</dbReference>
<keyword evidence="7" id="KW-0998">Cell outer membrane</keyword>
<keyword evidence="6" id="KW-0472">Membrane</keyword>
<evidence type="ECO:0000256" key="8">
    <source>
        <dbReference type="SAM" id="SignalP"/>
    </source>
</evidence>
<dbReference type="Gene3D" id="2.160.20.10">
    <property type="entry name" value="Single-stranded right-handed beta-helix, Pectin lyase-like"/>
    <property type="match status" value="1"/>
</dbReference>